<name>A0A1C7E961_9BACL</name>
<gene>
    <name evidence="2" type="ORF">BBI15_09885</name>
</gene>
<dbReference type="KEGG" id="ppla:BBI15_09885"/>
<sequence length="156" mass="17777">MQAFCEQVFHQLELIVTSTSELISSIEESDWEMRPTAGRFSIGELAGHIALICEADTRIANGASEAEMKAFYSSRTPISKKQALIELAHSFEELKNNYLPLTESELRKIHIAYWGVSYSRFEWLLETLVHLTHHRGQLHAMLVHHAGKDPKIALFE</sequence>
<feature type="domain" description="DinB-like" evidence="1">
    <location>
        <begin position="16"/>
        <end position="138"/>
    </location>
</feature>
<dbReference type="InterPro" id="IPR024775">
    <property type="entry name" value="DinB-like"/>
</dbReference>
<protein>
    <submittedName>
        <fullName evidence="2">Damage-inducible protein DinB</fullName>
    </submittedName>
</protein>
<organism evidence="2 3">
    <name type="scientific">Planococcus plakortidis</name>
    <dbReference type="NCBI Taxonomy" id="1038856"/>
    <lineage>
        <taxon>Bacteria</taxon>
        <taxon>Bacillati</taxon>
        <taxon>Bacillota</taxon>
        <taxon>Bacilli</taxon>
        <taxon>Bacillales</taxon>
        <taxon>Caryophanaceae</taxon>
        <taxon>Planococcus</taxon>
    </lineage>
</organism>
<dbReference type="Pfam" id="PF12867">
    <property type="entry name" value="DinB_2"/>
    <property type="match status" value="1"/>
</dbReference>
<evidence type="ECO:0000313" key="2">
    <source>
        <dbReference type="EMBL" id="ANU20504.1"/>
    </source>
</evidence>
<reference evidence="2" key="1">
    <citation type="submission" date="2016-10" db="EMBL/GenBank/DDBJ databases">
        <authorList>
            <person name="See-Too W.S."/>
        </authorList>
    </citation>
    <scope>NUCLEOTIDE SEQUENCE [LARGE SCALE GENOMIC DNA]</scope>
    <source>
        <strain evidence="2">DSM 23997</strain>
    </source>
</reference>
<dbReference type="SUPFAM" id="SSF109854">
    <property type="entry name" value="DinB/YfiT-like putative metalloenzymes"/>
    <property type="match status" value="1"/>
</dbReference>
<dbReference type="InterPro" id="IPR034660">
    <property type="entry name" value="DinB/YfiT-like"/>
</dbReference>
<dbReference type="Proteomes" id="UP000092650">
    <property type="component" value="Chromosome"/>
</dbReference>
<dbReference type="STRING" id="1038856.BBI15_09885"/>
<evidence type="ECO:0000259" key="1">
    <source>
        <dbReference type="Pfam" id="PF12867"/>
    </source>
</evidence>
<keyword evidence="3" id="KW-1185">Reference proteome</keyword>
<dbReference type="Gene3D" id="1.20.120.450">
    <property type="entry name" value="dinb family like domain"/>
    <property type="match status" value="1"/>
</dbReference>
<dbReference type="EMBL" id="CP016539">
    <property type="protein sequence ID" value="ANU20504.1"/>
    <property type="molecule type" value="Genomic_DNA"/>
</dbReference>
<dbReference type="AlphaFoldDB" id="A0A1C7E961"/>
<evidence type="ECO:0000313" key="3">
    <source>
        <dbReference type="Proteomes" id="UP000092650"/>
    </source>
</evidence>
<dbReference type="OrthoDB" id="2427314at2"/>
<accession>A0A1C7E961</accession>
<proteinExistence type="predicted"/>
<dbReference type="RefSeq" id="WP_068870602.1">
    <property type="nucleotide sequence ID" value="NZ_CP016539.2"/>
</dbReference>